<evidence type="ECO:0000313" key="2">
    <source>
        <dbReference type="Proteomes" id="UP001516400"/>
    </source>
</evidence>
<keyword evidence="2" id="KW-1185">Reference proteome</keyword>
<evidence type="ECO:0000313" key="1">
    <source>
        <dbReference type="EMBL" id="KAL3282587.1"/>
    </source>
</evidence>
<comment type="caution">
    <text evidence="1">The sequence shown here is derived from an EMBL/GenBank/DDBJ whole genome shotgun (WGS) entry which is preliminary data.</text>
</comment>
<protein>
    <submittedName>
        <fullName evidence="1">Uncharacterized protein</fullName>
    </submittedName>
</protein>
<proteinExistence type="predicted"/>
<name>A0ABD2NVL0_9CUCU</name>
<organism evidence="1 2">
    <name type="scientific">Cryptolaemus montrouzieri</name>
    <dbReference type="NCBI Taxonomy" id="559131"/>
    <lineage>
        <taxon>Eukaryota</taxon>
        <taxon>Metazoa</taxon>
        <taxon>Ecdysozoa</taxon>
        <taxon>Arthropoda</taxon>
        <taxon>Hexapoda</taxon>
        <taxon>Insecta</taxon>
        <taxon>Pterygota</taxon>
        <taxon>Neoptera</taxon>
        <taxon>Endopterygota</taxon>
        <taxon>Coleoptera</taxon>
        <taxon>Polyphaga</taxon>
        <taxon>Cucujiformia</taxon>
        <taxon>Coccinelloidea</taxon>
        <taxon>Coccinellidae</taxon>
        <taxon>Scymninae</taxon>
        <taxon>Scymnini</taxon>
        <taxon>Cryptolaemus</taxon>
    </lineage>
</organism>
<dbReference type="AlphaFoldDB" id="A0ABD2NVL0"/>
<gene>
    <name evidence="1" type="ORF">HHI36_005763</name>
</gene>
<sequence>MPLLTYGICQAACAGIVVACFSAVGFTFGTVPGATIAGNPALAAYVIQIRFQIVRYVISKIPITYLYSAIQREQKAVILQYQSLVVTKVGSVISYEVIVLRSLTNMPLLTYGICQAACAGIVVACFSAAGFTFGTVPGAIIGATPALAACNSAFAACSSQCSWLLLSPV</sequence>
<dbReference type="Proteomes" id="UP001516400">
    <property type="component" value="Unassembled WGS sequence"/>
</dbReference>
<dbReference type="PANTHER" id="PTHR37475:SF1">
    <property type="entry name" value="ZYGOTE-SPECIFIC PROTEIN"/>
    <property type="match status" value="1"/>
</dbReference>
<dbReference type="EMBL" id="JABFTP020000144">
    <property type="protein sequence ID" value="KAL3282587.1"/>
    <property type="molecule type" value="Genomic_DNA"/>
</dbReference>
<reference evidence="1 2" key="1">
    <citation type="journal article" date="2021" name="BMC Biol.">
        <title>Horizontally acquired antibacterial genes associated with adaptive radiation of ladybird beetles.</title>
        <authorList>
            <person name="Li H.S."/>
            <person name="Tang X.F."/>
            <person name="Huang Y.H."/>
            <person name="Xu Z.Y."/>
            <person name="Chen M.L."/>
            <person name="Du X.Y."/>
            <person name="Qiu B.Y."/>
            <person name="Chen P.T."/>
            <person name="Zhang W."/>
            <person name="Slipinski A."/>
            <person name="Escalona H.E."/>
            <person name="Waterhouse R.M."/>
            <person name="Zwick A."/>
            <person name="Pang H."/>
        </authorList>
    </citation>
    <scope>NUCLEOTIDE SEQUENCE [LARGE SCALE GENOMIC DNA]</scope>
    <source>
        <strain evidence="1">SYSU2018</strain>
    </source>
</reference>
<dbReference type="PANTHER" id="PTHR37475">
    <property type="entry name" value="ZYGOTE-SPECIFIC CLASS V COPY B GENE PROTEIN"/>
    <property type="match status" value="1"/>
</dbReference>
<accession>A0ABD2NVL0</accession>